<feature type="region of interest" description="Disordered" evidence="1">
    <location>
        <begin position="106"/>
        <end position="169"/>
    </location>
</feature>
<accession>A0A645G5E9</accession>
<feature type="region of interest" description="Disordered" evidence="1">
    <location>
        <begin position="1"/>
        <end position="29"/>
    </location>
</feature>
<gene>
    <name evidence="2" type="ORF">SDC9_166732</name>
</gene>
<dbReference type="AlphaFoldDB" id="A0A645G5E9"/>
<sequence>MVDGGGRHLGGLRDHIGGQRRDHGGDVGQHPLFVTGGIGDHALDRLRCGVENLPASIHPLIAARIDALINHRAFDHLDAQFMRPIAVQHHVGHLGQCQQPLADGVGRDARERRAEGHSRGLDDLVGGGQLGTGDGDLTGGQGGREERHPGQHREDHQCGADDDGPLAPGALLGLAAQVEPRPQVGASAGPVGRHPRLTRFFS</sequence>
<feature type="compositionally biased region" description="Basic and acidic residues" evidence="1">
    <location>
        <begin position="106"/>
        <end position="122"/>
    </location>
</feature>
<comment type="caution">
    <text evidence="2">The sequence shown here is derived from an EMBL/GenBank/DDBJ whole genome shotgun (WGS) entry which is preliminary data.</text>
</comment>
<dbReference type="EMBL" id="VSSQ01066910">
    <property type="protein sequence ID" value="MPN19364.1"/>
    <property type="molecule type" value="Genomic_DNA"/>
</dbReference>
<evidence type="ECO:0000313" key="2">
    <source>
        <dbReference type="EMBL" id="MPN19364.1"/>
    </source>
</evidence>
<name>A0A645G5E9_9ZZZZ</name>
<proteinExistence type="predicted"/>
<organism evidence="2">
    <name type="scientific">bioreactor metagenome</name>
    <dbReference type="NCBI Taxonomy" id="1076179"/>
    <lineage>
        <taxon>unclassified sequences</taxon>
        <taxon>metagenomes</taxon>
        <taxon>ecological metagenomes</taxon>
    </lineage>
</organism>
<evidence type="ECO:0000256" key="1">
    <source>
        <dbReference type="SAM" id="MobiDB-lite"/>
    </source>
</evidence>
<reference evidence="2" key="1">
    <citation type="submission" date="2019-08" db="EMBL/GenBank/DDBJ databases">
        <authorList>
            <person name="Kucharzyk K."/>
            <person name="Murdoch R.W."/>
            <person name="Higgins S."/>
            <person name="Loffler F."/>
        </authorList>
    </citation>
    <scope>NUCLEOTIDE SEQUENCE</scope>
</reference>
<feature type="compositionally biased region" description="Basic and acidic residues" evidence="1">
    <location>
        <begin position="143"/>
        <end position="159"/>
    </location>
</feature>
<protein>
    <submittedName>
        <fullName evidence="2">Uncharacterized protein</fullName>
    </submittedName>
</protein>
<feature type="region of interest" description="Disordered" evidence="1">
    <location>
        <begin position="183"/>
        <end position="202"/>
    </location>
</feature>
<feature type="compositionally biased region" description="Basic residues" evidence="1">
    <location>
        <begin position="193"/>
        <end position="202"/>
    </location>
</feature>
<feature type="compositionally biased region" description="Gly residues" evidence="1">
    <location>
        <begin position="125"/>
        <end position="142"/>
    </location>
</feature>
<feature type="compositionally biased region" description="Basic and acidic residues" evidence="1">
    <location>
        <begin position="11"/>
        <end position="25"/>
    </location>
</feature>